<evidence type="ECO:0000259" key="1">
    <source>
        <dbReference type="PROSITE" id="PS51186"/>
    </source>
</evidence>
<dbReference type="GO" id="GO:0008999">
    <property type="term" value="F:protein-N-terminal-alanine acetyltransferase activity"/>
    <property type="evidence" value="ECO:0007669"/>
    <property type="project" value="TreeGrafter"/>
</dbReference>
<dbReference type="Proteomes" id="UP000626244">
    <property type="component" value="Unassembled WGS sequence"/>
</dbReference>
<organism evidence="2 3">
    <name type="scientific">Gottfriedia solisilvae</name>
    <dbReference type="NCBI Taxonomy" id="1516104"/>
    <lineage>
        <taxon>Bacteria</taxon>
        <taxon>Bacillati</taxon>
        <taxon>Bacillota</taxon>
        <taxon>Bacilli</taxon>
        <taxon>Bacillales</taxon>
        <taxon>Bacillaceae</taxon>
        <taxon>Gottfriedia</taxon>
    </lineage>
</organism>
<dbReference type="PROSITE" id="PS51186">
    <property type="entry name" value="GNAT"/>
    <property type="match status" value="1"/>
</dbReference>
<dbReference type="OrthoDB" id="9811523at2"/>
<proteinExistence type="predicted"/>
<dbReference type="Pfam" id="PF13302">
    <property type="entry name" value="Acetyltransf_3"/>
    <property type="match status" value="1"/>
</dbReference>
<dbReference type="GO" id="GO:0005737">
    <property type="term" value="C:cytoplasm"/>
    <property type="evidence" value="ECO:0007669"/>
    <property type="project" value="TreeGrafter"/>
</dbReference>
<dbReference type="SUPFAM" id="SSF55729">
    <property type="entry name" value="Acyl-CoA N-acyltransferases (Nat)"/>
    <property type="match status" value="1"/>
</dbReference>
<dbReference type="EMBL" id="BMHB01000001">
    <property type="protein sequence ID" value="GGI13583.1"/>
    <property type="molecule type" value="Genomic_DNA"/>
</dbReference>
<evidence type="ECO:0000313" key="3">
    <source>
        <dbReference type="Proteomes" id="UP000626244"/>
    </source>
</evidence>
<gene>
    <name evidence="2" type="primary">rimI</name>
    <name evidence="2" type="ORF">GCM10007380_18640</name>
</gene>
<dbReference type="PANTHER" id="PTHR43792:SF9">
    <property type="entry name" value="RIBOSOMAL-PROTEIN-ALANINE ACETYLTRANSFERASE"/>
    <property type="match status" value="1"/>
</dbReference>
<dbReference type="RefSeq" id="WP_087998247.1">
    <property type="nucleotide sequence ID" value="NZ_BMHB01000001.1"/>
</dbReference>
<protein>
    <submittedName>
        <fullName evidence="2">N-acetyltransferase</fullName>
    </submittedName>
</protein>
<dbReference type="InterPro" id="IPR000182">
    <property type="entry name" value="GNAT_dom"/>
</dbReference>
<dbReference type="InterPro" id="IPR051531">
    <property type="entry name" value="N-acetyltransferase"/>
</dbReference>
<dbReference type="PANTHER" id="PTHR43792">
    <property type="entry name" value="GNAT FAMILY, PUTATIVE (AFU_ORTHOLOGUE AFUA_3G00765)-RELATED-RELATED"/>
    <property type="match status" value="1"/>
</dbReference>
<sequence length="180" mass="20925">MTFPILETNRLLLVEIEDKHLDEVYQIFSNEEVTKYYGMSPFTNESQAKIMIESFRIRFENKQGMRWGIVEKDSNHLIGTIGLNNLILSGKRTEIGYDLLPTYWGKGIMSEAINEVITYCFQTLLLFRIGAVIFPKNIASTKVIEKFGFQKEGLLRGYIYQNEDSHDVYVYSLLKSDWAK</sequence>
<comment type="caution">
    <text evidence="2">The sequence shown here is derived from an EMBL/GenBank/DDBJ whole genome shotgun (WGS) entry which is preliminary data.</text>
</comment>
<reference evidence="3" key="1">
    <citation type="journal article" date="2019" name="Int. J. Syst. Evol. Microbiol.">
        <title>The Global Catalogue of Microorganisms (GCM) 10K type strain sequencing project: providing services to taxonomists for standard genome sequencing and annotation.</title>
        <authorList>
            <consortium name="The Broad Institute Genomics Platform"/>
            <consortium name="The Broad Institute Genome Sequencing Center for Infectious Disease"/>
            <person name="Wu L."/>
            <person name="Ma J."/>
        </authorList>
    </citation>
    <scope>NUCLEOTIDE SEQUENCE [LARGE SCALE GENOMIC DNA]</scope>
    <source>
        <strain evidence="3">CGMCC 1.14993</strain>
    </source>
</reference>
<dbReference type="AlphaFoldDB" id="A0A8J3AHS8"/>
<name>A0A8J3AHS8_9BACI</name>
<dbReference type="Gene3D" id="3.40.630.30">
    <property type="match status" value="1"/>
</dbReference>
<evidence type="ECO:0000313" key="2">
    <source>
        <dbReference type="EMBL" id="GGI13583.1"/>
    </source>
</evidence>
<feature type="domain" description="N-acetyltransferase" evidence="1">
    <location>
        <begin position="11"/>
        <end position="175"/>
    </location>
</feature>
<dbReference type="InterPro" id="IPR016181">
    <property type="entry name" value="Acyl_CoA_acyltransferase"/>
</dbReference>
<keyword evidence="3" id="KW-1185">Reference proteome</keyword>
<accession>A0A8J3AHS8</accession>